<evidence type="ECO:0000259" key="2">
    <source>
        <dbReference type="PROSITE" id="PS51029"/>
    </source>
</evidence>
<feature type="domain" description="MADF" evidence="2">
    <location>
        <begin position="45"/>
        <end position="143"/>
    </location>
</feature>
<dbReference type="AlphaFoldDB" id="A0A9N9X2M1"/>
<proteinExistence type="predicted"/>
<evidence type="ECO:0000313" key="3">
    <source>
        <dbReference type="EMBL" id="CAG9818744.1"/>
    </source>
</evidence>
<dbReference type="InterPro" id="IPR006578">
    <property type="entry name" value="MADF-dom"/>
</dbReference>
<reference evidence="3" key="1">
    <citation type="submission" date="2022-01" db="EMBL/GenBank/DDBJ databases">
        <authorList>
            <person name="King R."/>
        </authorList>
    </citation>
    <scope>NUCLEOTIDE SEQUENCE</scope>
</reference>
<protein>
    <recommendedName>
        <fullName evidence="2">MADF domain-containing protein</fullName>
    </recommendedName>
</protein>
<feature type="region of interest" description="Disordered" evidence="1">
    <location>
        <begin position="164"/>
        <end position="197"/>
    </location>
</feature>
<accession>A0A9N9X2M1</accession>
<dbReference type="PANTHER" id="PTHR12243">
    <property type="entry name" value="MADF DOMAIN TRANSCRIPTION FACTOR"/>
    <property type="match status" value="1"/>
</dbReference>
<gene>
    <name evidence="3" type="ORF">PHAECO_LOCUS6804</name>
</gene>
<dbReference type="PANTHER" id="PTHR12243:SF69">
    <property type="entry name" value="SI:CH73-59F11.3"/>
    <property type="match status" value="1"/>
</dbReference>
<dbReference type="Proteomes" id="UP001153737">
    <property type="component" value="Chromosome 2"/>
</dbReference>
<dbReference type="GO" id="GO:0005667">
    <property type="term" value="C:transcription regulator complex"/>
    <property type="evidence" value="ECO:0007669"/>
    <property type="project" value="TreeGrafter"/>
</dbReference>
<evidence type="ECO:0000256" key="1">
    <source>
        <dbReference type="SAM" id="MobiDB-lite"/>
    </source>
</evidence>
<dbReference type="SMART" id="SM00595">
    <property type="entry name" value="MADF"/>
    <property type="match status" value="1"/>
</dbReference>
<dbReference type="InterPro" id="IPR039353">
    <property type="entry name" value="TF_Adf1"/>
</dbReference>
<sequence>MDDEMDDYYLDNEEYGDEQSQDAQDLQHEESLQHEETEEISVEEFLINLVMARPPLWDSRLPLKDRSKTIRDNLWLEVYEAFGEQEHLSVSVLIKKWRNLRDTYVRVKGETESYVPSGSAAGKKKKRKWEYYDLMSFLSDTIKYRPTVSNLKSNVSCNENDTQIEAADGSNNVNSASNSNSTRSSDTTKNGARLNRKDSKNIDLAIVEALNRVNAPVPVPPLPPPQSSSPNINPVCITISEILSKMPFRERKTLEILLLQKAFDGAKDFL</sequence>
<organism evidence="3 4">
    <name type="scientific">Phaedon cochleariae</name>
    <name type="common">Mustard beetle</name>
    <dbReference type="NCBI Taxonomy" id="80249"/>
    <lineage>
        <taxon>Eukaryota</taxon>
        <taxon>Metazoa</taxon>
        <taxon>Ecdysozoa</taxon>
        <taxon>Arthropoda</taxon>
        <taxon>Hexapoda</taxon>
        <taxon>Insecta</taxon>
        <taxon>Pterygota</taxon>
        <taxon>Neoptera</taxon>
        <taxon>Endopterygota</taxon>
        <taxon>Coleoptera</taxon>
        <taxon>Polyphaga</taxon>
        <taxon>Cucujiformia</taxon>
        <taxon>Chrysomeloidea</taxon>
        <taxon>Chrysomelidae</taxon>
        <taxon>Chrysomelinae</taxon>
        <taxon>Chrysomelini</taxon>
        <taxon>Phaedon</taxon>
    </lineage>
</organism>
<dbReference type="GO" id="GO:0006357">
    <property type="term" value="P:regulation of transcription by RNA polymerase II"/>
    <property type="evidence" value="ECO:0007669"/>
    <property type="project" value="TreeGrafter"/>
</dbReference>
<feature type="region of interest" description="Disordered" evidence="1">
    <location>
        <begin position="1"/>
        <end position="34"/>
    </location>
</feature>
<feature type="compositionally biased region" description="Low complexity" evidence="1">
    <location>
        <begin position="170"/>
        <end position="190"/>
    </location>
</feature>
<dbReference type="OrthoDB" id="6159213at2759"/>
<dbReference type="GO" id="GO:0005634">
    <property type="term" value="C:nucleus"/>
    <property type="evidence" value="ECO:0007669"/>
    <property type="project" value="TreeGrafter"/>
</dbReference>
<evidence type="ECO:0000313" key="4">
    <source>
        <dbReference type="Proteomes" id="UP001153737"/>
    </source>
</evidence>
<dbReference type="EMBL" id="OU896708">
    <property type="protein sequence ID" value="CAG9818744.1"/>
    <property type="molecule type" value="Genomic_DNA"/>
</dbReference>
<name>A0A9N9X2M1_PHACE</name>
<dbReference type="Pfam" id="PF10545">
    <property type="entry name" value="MADF_DNA_bdg"/>
    <property type="match status" value="1"/>
</dbReference>
<feature type="compositionally biased region" description="Basic and acidic residues" evidence="1">
    <location>
        <begin position="25"/>
        <end position="34"/>
    </location>
</feature>
<feature type="compositionally biased region" description="Acidic residues" evidence="1">
    <location>
        <begin position="1"/>
        <end position="20"/>
    </location>
</feature>
<keyword evidence="4" id="KW-1185">Reference proteome</keyword>
<reference evidence="3" key="2">
    <citation type="submission" date="2022-10" db="EMBL/GenBank/DDBJ databases">
        <authorList>
            <consortium name="ENA_rothamsted_submissions"/>
            <consortium name="culmorum"/>
            <person name="King R."/>
        </authorList>
    </citation>
    <scope>NUCLEOTIDE SEQUENCE</scope>
</reference>
<dbReference type="PROSITE" id="PS51029">
    <property type="entry name" value="MADF"/>
    <property type="match status" value="1"/>
</dbReference>